<accession>A0A2N3XWE6</accession>
<comment type="caution">
    <text evidence="1">The sequence shown here is derived from an EMBL/GenBank/DDBJ whole genome shotgun (WGS) entry which is preliminary data.</text>
</comment>
<reference evidence="1" key="1">
    <citation type="submission" date="2017-12" db="EMBL/GenBank/DDBJ databases">
        <title>Sequencing the genomes of 1000 Actinobacteria strains.</title>
        <authorList>
            <person name="Klenk H.-P."/>
        </authorList>
    </citation>
    <scope>NUCLEOTIDE SEQUENCE [LARGE SCALE GENOMIC DNA]</scope>
    <source>
        <strain evidence="1">DSM 44228</strain>
    </source>
</reference>
<keyword evidence="2" id="KW-1185">Reference proteome</keyword>
<protein>
    <submittedName>
        <fullName evidence="1">Uncharacterized short protein YbdD (DUF466 family)</fullName>
    </submittedName>
</protein>
<dbReference type="Pfam" id="PF04328">
    <property type="entry name" value="Sel_put"/>
    <property type="match status" value="1"/>
</dbReference>
<gene>
    <name evidence="1" type="ORF">A8926_2673</name>
</gene>
<dbReference type="RefSeq" id="WP_010695551.1">
    <property type="nucleotide sequence ID" value="NZ_CP061007.1"/>
</dbReference>
<dbReference type="AlphaFoldDB" id="A0A2N3XWE6"/>
<dbReference type="InterPro" id="IPR007423">
    <property type="entry name" value="Sel_put"/>
</dbReference>
<organism evidence="1 2">
    <name type="scientific">Saccharopolyspora spinosa</name>
    <dbReference type="NCBI Taxonomy" id="60894"/>
    <lineage>
        <taxon>Bacteria</taxon>
        <taxon>Bacillati</taxon>
        <taxon>Actinomycetota</taxon>
        <taxon>Actinomycetes</taxon>
        <taxon>Pseudonocardiales</taxon>
        <taxon>Pseudonocardiaceae</taxon>
        <taxon>Saccharopolyspora</taxon>
    </lineage>
</organism>
<dbReference type="EMBL" id="PJNB01000001">
    <property type="protein sequence ID" value="PKW15006.1"/>
    <property type="molecule type" value="Genomic_DNA"/>
</dbReference>
<proteinExistence type="predicted"/>
<dbReference type="Proteomes" id="UP000233786">
    <property type="component" value="Unassembled WGS sequence"/>
</dbReference>
<evidence type="ECO:0000313" key="2">
    <source>
        <dbReference type="Proteomes" id="UP000233786"/>
    </source>
</evidence>
<dbReference type="OrthoDB" id="3541280at2"/>
<dbReference type="STRING" id="994479.GCA_000194155_02763"/>
<sequence>MTGTPILARLRGSARTAWQIVRGVVGENAYERYLDHHRRNHPDEVPLKEREFWRRHVDRQDATPGSRCC</sequence>
<evidence type="ECO:0000313" key="1">
    <source>
        <dbReference type="EMBL" id="PKW15006.1"/>
    </source>
</evidence>
<name>A0A2N3XWE6_SACSN</name>